<dbReference type="Pfam" id="PF00005">
    <property type="entry name" value="ABC_tran"/>
    <property type="match status" value="1"/>
</dbReference>
<accession>A0A930VM79</accession>
<dbReference type="InterPro" id="IPR027417">
    <property type="entry name" value="P-loop_NTPase"/>
</dbReference>
<evidence type="ECO:0000259" key="5">
    <source>
        <dbReference type="PROSITE" id="PS50893"/>
    </source>
</evidence>
<comment type="caution">
    <text evidence="6">The sequence shown here is derived from an EMBL/GenBank/DDBJ whole genome shotgun (WGS) entry which is preliminary data.</text>
</comment>
<dbReference type="Gene3D" id="3.40.50.300">
    <property type="entry name" value="P-loop containing nucleotide triphosphate hydrolases"/>
    <property type="match status" value="1"/>
</dbReference>
<dbReference type="Proteomes" id="UP000660668">
    <property type="component" value="Unassembled WGS sequence"/>
</dbReference>
<dbReference type="PANTHER" id="PTHR43335:SF4">
    <property type="entry name" value="ABC TRANSPORTER, ATP-BINDING PROTEIN"/>
    <property type="match status" value="1"/>
</dbReference>
<dbReference type="SMART" id="SM00382">
    <property type="entry name" value="AAA"/>
    <property type="match status" value="1"/>
</dbReference>
<dbReference type="InterPro" id="IPR017871">
    <property type="entry name" value="ABC_transporter-like_CS"/>
</dbReference>
<evidence type="ECO:0000256" key="4">
    <source>
        <dbReference type="ARBA" id="ARBA00022840"/>
    </source>
</evidence>
<dbReference type="GO" id="GO:0016887">
    <property type="term" value="F:ATP hydrolysis activity"/>
    <property type="evidence" value="ECO:0007669"/>
    <property type="project" value="InterPro"/>
</dbReference>
<protein>
    <submittedName>
        <fullName evidence="6">ATP-binding cassette domain-containing protein</fullName>
    </submittedName>
</protein>
<dbReference type="RefSeq" id="WP_194695280.1">
    <property type="nucleotide sequence ID" value="NZ_JADKPO010000005.1"/>
</dbReference>
<organism evidence="6 7">
    <name type="scientific">Nocardioides agariphilus</name>
    <dbReference type="NCBI Taxonomy" id="433664"/>
    <lineage>
        <taxon>Bacteria</taxon>
        <taxon>Bacillati</taxon>
        <taxon>Actinomycetota</taxon>
        <taxon>Actinomycetes</taxon>
        <taxon>Propionibacteriales</taxon>
        <taxon>Nocardioidaceae</taxon>
        <taxon>Nocardioides</taxon>
    </lineage>
</organism>
<dbReference type="PROSITE" id="PS50893">
    <property type="entry name" value="ABC_TRANSPORTER_2"/>
    <property type="match status" value="1"/>
</dbReference>
<dbReference type="PROSITE" id="PS00211">
    <property type="entry name" value="ABC_TRANSPORTER_1"/>
    <property type="match status" value="1"/>
</dbReference>
<evidence type="ECO:0000256" key="3">
    <source>
        <dbReference type="ARBA" id="ARBA00022741"/>
    </source>
</evidence>
<evidence type="ECO:0000313" key="6">
    <source>
        <dbReference type="EMBL" id="MBF4767122.1"/>
    </source>
</evidence>
<comment type="similarity">
    <text evidence="1">Belongs to the ABC transporter superfamily.</text>
</comment>
<reference evidence="6" key="1">
    <citation type="submission" date="2020-11" db="EMBL/GenBank/DDBJ databases">
        <title>Nocardioides cynanchi sp. nov., isolated from soil of rhizosphere of Cynanchum wilfordii.</title>
        <authorList>
            <person name="Lee J.-S."/>
            <person name="Suh M.K."/>
            <person name="Kim J.-S."/>
        </authorList>
    </citation>
    <scope>NUCLEOTIDE SEQUENCE</scope>
    <source>
        <strain evidence="6">KCTC 19276</strain>
    </source>
</reference>
<proteinExistence type="inferred from homology"/>
<dbReference type="PANTHER" id="PTHR43335">
    <property type="entry name" value="ABC TRANSPORTER, ATP-BINDING PROTEIN"/>
    <property type="match status" value="1"/>
</dbReference>
<dbReference type="InterPro" id="IPR003439">
    <property type="entry name" value="ABC_transporter-like_ATP-bd"/>
</dbReference>
<keyword evidence="7" id="KW-1185">Reference proteome</keyword>
<name>A0A930VM79_9ACTN</name>
<gene>
    <name evidence="6" type="ORF">ISU10_05015</name>
</gene>
<evidence type="ECO:0000256" key="2">
    <source>
        <dbReference type="ARBA" id="ARBA00022448"/>
    </source>
</evidence>
<keyword evidence="2" id="KW-0813">Transport</keyword>
<dbReference type="InterPro" id="IPR003593">
    <property type="entry name" value="AAA+_ATPase"/>
</dbReference>
<dbReference type="AlphaFoldDB" id="A0A930VM79"/>
<keyword evidence="4 6" id="KW-0067">ATP-binding</keyword>
<sequence>MSALQISRLAHRYGDTTVLHDVDLSVAPGEVHALVGFNGAGKSTLMRAALGMIRPKGGVVRIDGVEVAHLNGAGWGRVGHLIDTPFVYPELTVRENLWAAARLHGVPAYAARARADRTLADLELGAWADRRASALSQGNRQRVGLGSAFVHEPRLLVLDEPTNALDPAGVLLLRELLLARAAAGVAALVSSHHLDEVARIADRVSVIHAGTIVGQLDPHGVDLERAFFAMVHAADEAARRVEPVR</sequence>
<evidence type="ECO:0000313" key="7">
    <source>
        <dbReference type="Proteomes" id="UP000660668"/>
    </source>
</evidence>
<dbReference type="GO" id="GO:0005524">
    <property type="term" value="F:ATP binding"/>
    <property type="evidence" value="ECO:0007669"/>
    <property type="project" value="UniProtKB-KW"/>
</dbReference>
<feature type="domain" description="ABC transporter" evidence="5">
    <location>
        <begin position="4"/>
        <end position="234"/>
    </location>
</feature>
<dbReference type="SUPFAM" id="SSF52540">
    <property type="entry name" value="P-loop containing nucleoside triphosphate hydrolases"/>
    <property type="match status" value="1"/>
</dbReference>
<dbReference type="EMBL" id="JADKPO010000005">
    <property type="protein sequence ID" value="MBF4767122.1"/>
    <property type="molecule type" value="Genomic_DNA"/>
</dbReference>
<evidence type="ECO:0000256" key="1">
    <source>
        <dbReference type="ARBA" id="ARBA00005417"/>
    </source>
</evidence>
<keyword evidence="3" id="KW-0547">Nucleotide-binding</keyword>